<dbReference type="PROSITE" id="PS00059">
    <property type="entry name" value="ADH_ZINC"/>
    <property type="match status" value="1"/>
</dbReference>
<dbReference type="Pfam" id="PF00107">
    <property type="entry name" value="ADH_zinc_N"/>
    <property type="match status" value="1"/>
</dbReference>
<evidence type="ECO:0000259" key="5">
    <source>
        <dbReference type="SMART" id="SM00829"/>
    </source>
</evidence>
<dbReference type="SUPFAM" id="SSF51735">
    <property type="entry name" value="NAD(P)-binding Rossmann-fold domains"/>
    <property type="match status" value="1"/>
</dbReference>
<dbReference type="InterPro" id="IPR050129">
    <property type="entry name" value="Zn_alcohol_dh"/>
</dbReference>
<dbReference type="InterPro" id="IPR013154">
    <property type="entry name" value="ADH-like_N"/>
</dbReference>
<evidence type="ECO:0000256" key="2">
    <source>
        <dbReference type="ARBA" id="ARBA00022833"/>
    </source>
</evidence>
<dbReference type="RefSeq" id="WP_354660862.1">
    <property type="nucleotide sequence ID" value="NZ_JBEXAC010000001.1"/>
</dbReference>
<dbReference type="PANTHER" id="PTHR43401:SF2">
    <property type="entry name" value="L-THREONINE 3-DEHYDROGENASE"/>
    <property type="match status" value="1"/>
</dbReference>
<comment type="cofactor">
    <cofactor evidence="4">
        <name>Zn(2+)</name>
        <dbReference type="ChEBI" id="CHEBI:29105"/>
    </cofactor>
</comment>
<dbReference type="InterPro" id="IPR036291">
    <property type="entry name" value="NAD(P)-bd_dom_sf"/>
</dbReference>
<keyword evidence="3" id="KW-0560">Oxidoreductase</keyword>
<gene>
    <name evidence="6" type="ORF">ABR189_12650</name>
</gene>
<feature type="domain" description="Enoyl reductase (ER)" evidence="5">
    <location>
        <begin position="8"/>
        <end position="336"/>
    </location>
</feature>
<dbReference type="InterPro" id="IPR013149">
    <property type="entry name" value="ADH-like_C"/>
</dbReference>
<evidence type="ECO:0000313" key="6">
    <source>
        <dbReference type="EMBL" id="MET6998227.1"/>
    </source>
</evidence>
<dbReference type="Proteomes" id="UP001549749">
    <property type="component" value="Unassembled WGS sequence"/>
</dbReference>
<dbReference type="InterPro" id="IPR002328">
    <property type="entry name" value="ADH_Zn_CS"/>
</dbReference>
<accession>A0ABV2T6I4</accession>
<dbReference type="PANTHER" id="PTHR43401">
    <property type="entry name" value="L-THREONINE 3-DEHYDROGENASE"/>
    <property type="match status" value="1"/>
</dbReference>
<dbReference type="EMBL" id="JBEXAC010000001">
    <property type="protein sequence ID" value="MET6998227.1"/>
    <property type="molecule type" value="Genomic_DNA"/>
</dbReference>
<evidence type="ECO:0000256" key="4">
    <source>
        <dbReference type="RuleBase" id="RU361277"/>
    </source>
</evidence>
<dbReference type="SUPFAM" id="SSF50129">
    <property type="entry name" value="GroES-like"/>
    <property type="match status" value="1"/>
</dbReference>
<comment type="caution">
    <text evidence="6">The sequence shown here is derived from an EMBL/GenBank/DDBJ whole genome shotgun (WGS) entry which is preliminary data.</text>
</comment>
<proteinExistence type="inferred from homology"/>
<comment type="similarity">
    <text evidence="4">Belongs to the zinc-containing alcohol dehydrogenase family.</text>
</comment>
<sequence>MKALYYPAHDELLLTDLPVPECQPDEVLVKVKACGICGSELETFKTRSLRRVPPLIMGHEFCGVIETVGTAVKDWKAGDAVVSNSVISCGNCESCREGKTNLCSHRQVFGMHRNGAFGAYVNVPAAVLLSLPVGVAPRLACITEPLANGVHLVRLTQHLPLKNIVIIGAGPIGLTAQQAFKALRGVAGIVVDIRQERLEVAKRMGVAGVVNPGTEELVAAIKKITGGAPIDLVIDAVGASQTNQQGLEMVKPGGTLMMIGLYNNSKSLLSYDIVLNEKAVMGSYAATQNDMQEALALIISGKVDVGSWVHYYPLDRGREAFFDMMDAVDNHIKSVIVFE</sequence>
<keyword evidence="2 4" id="KW-0862">Zinc</keyword>
<evidence type="ECO:0000313" key="7">
    <source>
        <dbReference type="Proteomes" id="UP001549749"/>
    </source>
</evidence>
<evidence type="ECO:0000256" key="1">
    <source>
        <dbReference type="ARBA" id="ARBA00022723"/>
    </source>
</evidence>
<protein>
    <submittedName>
        <fullName evidence="6">Alcohol dehydrogenase catalytic domain-containing protein</fullName>
    </submittedName>
</protein>
<keyword evidence="7" id="KW-1185">Reference proteome</keyword>
<keyword evidence="1 4" id="KW-0479">Metal-binding</keyword>
<dbReference type="Pfam" id="PF08240">
    <property type="entry name" value="ADH_N"/>
    <property type="match status" value="1"/>
</dbReference>
<dbReference type="SMART" id="SM00829">
    <property type="entry name" value="PKS_ER"/>
    <property type="match status" value="1"/>
</dbReference>
<organism evidence="6 7">
    <name type="scientific">Chitinophaga defluvii</name>
    <dbReference type="NCBI Taxonomy" id="3163343"/>
    <lineage>
        <taxon>Bacteria</taxon>
        <taxon>Pseudomonadati</taxon>
        <taxon>Bacteroidota</taxon>
        <taxon>Chitinophagia</taxon>
        <taxon>Chitinophagales</taxon>
        <taxon>Chitinophagaceae</taxon>
        <taxon>Chitinophaga</taxon>
    </lineage>
</organism>
<dbReference type="InterPro" id="IPR011032">
    <property type="entry name" value="GroES-like_sf"/>
</dbReference>
<dbReference type="Gene3D" id="3.90.180.10">
    <property type="entry name" value="Medium-chain alcohol dehydrogenases, catalytic domain"/>
    <property type="match status" value="1"/>
</dbReference>
<reference evidence="6 7" key="1">
    <citation type="submission" date="2024-06" db="EMBL/GenBank/DDBJ databases">
        <title>Chitinophaga defluvii sp. nov., isolated from municipal sewage.</title>
        <authorList>
            <person name="Zhang L."/>
        </authorList>
    </citation>
    <scope>NUCLEOTIDE SEQUENCE [LARGE SCALE GENOMIC DNA]</scope>
    <source>
        <strain evidence="6 7">H8</strain>
    </source>
</reference>
<name>A0ABV2T6I4_9BACT</name>
<dbReference type="Gene3D" id="3.40.50.720">
    <property type="entry name" value="NAD(P)-binding Rossmann-like Domain"/>
    <property type="match status" value="1"/>
</dbReference>
<dbReference type="InterPro" id="IPR020843">
    <property type="entry name" value="ER"/>
</dbReference>
<evidence type="ECO:0000256" key="3">
    <source>
        <dbReference type="ARBA" id="ARBA00023002"/>
    </source>
</evidence>